<protein>
    <submittedName>
        <fullName evidence="4">Conjugative relaxase-like TrwC/TraI family protein</fullName>
    </submittedName>
</protein>
<organism evidence="4 5">
    <name type="scientific">Pseudonocardia kunmingensis</name>
    <dbReference type="NCBI Taxonomy" id="630975"/>
    <lineage>
        <taxon>Bacteria</taxon>
        <taxon>Bacillati</taxon>
        <taxon>Actinomycetota</taxon>
        <taxon>Actinomycetes</taxon>
        <taxon>Pseudonocardiales</taxon>
        <taxon>Pseudonocardiaceae</taxon>
        <taxon>Pseudonocardia</taxon>
    </lineage>
</organism>
<feature type="region of interest" description="Disordered" evidence="2">
    <location>
        <begin position="1765"/>
        <end position="1806"/>
    </location>
</feature>
<feature type="coiled-coil region" evidence="1">
    <location>
        <begin position="1531"/>
        <end position="1565"/>
    </location>
</feature>
<dbReference type="EMBL" id="VFPA01000009">
    <property type="protein sequence ID" value="TQM01682.1"/>
    <property type="molecule type" value="Genomic_DNA"/>
</dbReference>
<dbReference type="Gene3D" id="2.30.30.940">
    <property type="match status" value="1"/>
</dbReference>
<dbReference type="InterPro" id="IPR027417">
    <property type="entry name" value="P-loop_NTPase"/>
</dbReference>
<proteinExistence type="predicted"/>
<evidence type="ECO:0000259" key="3">
    <source>
        <dbReference type="Pfam" id="PF08751"/>
    </source>
</evidence>
<accession>A0A543CX57</accession>
<feature type="region of interest" description="Disordered" evidence="2">
    <location>
        <begin position="1132"/>
        <end position="1166"/>
    </location>
</feature>
<gene>
    <name evidence="4" type="ORF">FB558_8583</name>
</gene>
<evidence type="ECO:0000313" key="4">
    <source>
        <dbReference type="EMBL" id="TQM01682.1"/>
    </source>
</evidence>
<dbReference type="NCBIfam" id="NF041492">
    <property type="entry name" value="MobF"/>
    <property type="match status" value="1"/>
</dbReference>
<sequence length="1806" mass="196749">MAYVTKIGSNPEQIEYRLGKKHGCSGPGDRQFSYHADGRERPLRWIGRALADLGIEAGSELTEDQFDQARALMRGEHPMTGEVLVEAKRGVPSDAKVAVAPLVRAVHGVAAEAAVSVAEVLGNRAKLVTAFAAAERAVTSKGEAARLRADEAGVLADAAGVDVEQVWGEQVYARAAANLWQLRKLRRDDGTVGEERVPRRVVVGNLGYDITMTLPKSFSLLLALGDEELAADIERVYTEQVQALFGWLENTTAYGMRGKHGGGRQARVVHGNGFAGWLMVHRAARPVDGAEIGDPHWHVHATIANMTRGEDGQWSTVAAGGRDLMRHAAALDHMFKATVRHELGRRYGIRFERNPRTRAWEIVGIPDETLQLFSKRHADIKDMLERLGYDANTATRAQYRIAEQRSRGAKGEAVAAPDATLQQLWHGEELAAGRDPAEHIRRVLNGGADPDPVAGPATSPTGPSSPSTGARGARPRDDGDLDDEQLDALADALGGADPGADVAADAVRTYPAASHVAAAAAGAATVDAAEIAEMLLDPETGLTSDGRRFTRAEALARVADAMPGGFATTAEIEEMTDRVLSIPGFRQLRRGPGQQHMSNAVFHTTDDVVSAEQQILRAARASYPGQSDVRVIDEELIQLAVNTVEAQQGFALSEEQTRALRRVVGQGRLVDTVNGAPGTGKTTLMRAVRVVFEAAGYVVGGAATAAVAAQNLQAEAGIPARTVASYLARIRNNNAASSGANDGDGIEVFAGVDVLIVDEANLTEDRSRAALYRAAARSGTRIVEIGDRKQLRGVGVGSLFARVHEIVEGAELRDNRRQREEDEREAIAAWRDARYVEALSIWQDKARLVVRETGREANAEMLARWWDQHQGAPNPHTEMRGLVMLAATNAQVRRLNQAAQALREAEGELGASWTYNVAGDDRITLHVGDHILLRVNDARQQRVEGDAVYNGFRAVVTDIDARGTLSVAWEQDTADGVATRTARLSTDYVAIGGVHLGYALTVHKAEGLTIKVNGPEQWNTPDGEDVDGTVLVHAPGADNPALHVATSRHRGAVWLFAGRDELDTPQDSYLHGVPKTRAERDWRAMEQLAEHARRTETHRNDRPVVADLGLAEFVSEDGRAQFLHAQRAAEAEAAERVRDEQRAERAERAARRAARRAEREQQRQAREAAEQARREWAAALLQQVWRHEPSLVERIIAGAAFAAVARNLDDAAQAGFDVHEVLADIPLDAVGSPRVTDASAYTARMVDIAVEHVRNGDTAQQRRDEAEQRSAKDQQAREQAAELLRELWSARPQLAEKVVAAPGFEAVVRALDRYVDTDLDVRDLLAAMPLAKLDAPQIREPAAFSAYMLRRVGDAQLEAIERARVEAEERTERLARTEHIADLLRAAWPSHTQVAERTIANPTFTFLVERAAAAEEAGHDVQAVLAGIDPRAVNGPRVQNPAGALTMLFTRAVDRIDRDIEPREVEAHQPVPSQPEQRGASPALEPAALPALSRDLEVDGPQPDHVVESGAETRSPPVEHWTQRPHGALSARELRAHLAHEQQRADALAADRAGAEQRAEQLRRAVEAGHGTEVAAVEQRLAQAREQALAVRGAGQLEAAWHAATERAGRAAEDRALAEHEFASHSRLARSRRAEIAERIDQLRAAELQAHTDAEQLAQQVAQAQAQAGPRDQHRHILTRAEAAEKDHAHAREAAQRRDQEVAEAAYRRAARLTEQQLTHTQRIAELQAEHDLRERQPPELHALEEQQRTTALQPAALAPHIGEIETGGREITSPDVQVLDAGHLEATQPHPHEIDRHLDPGLDDR</sequence>
<evidence type="ECO:0000256" key="2">
    <source>
        <dbReference type="SAM" id="MobiDB-lite"/>
    </source>
</evidence>
<evidence type="ECO:0000256" key="1">
    <source>
        <dbReference type="SAM" id="Coils"/>
    </source>
</evidence>
<dbReference type="InterPro" id="IPR014862">
    <property type="entry name" value="TrwC"/>
</dbReference>
<comment type="caution">
    <text evidence="4">The sequence shown here is derived from an EMBL/GenBank/DDBJ whole genome shotgun (WGS) entry which is preliminary data.</text>
</comment>
<feature type="compositionally biased region" description="Low complexity" evidence="2">
    <location>
        <begin position="454"/>
        <end position="472"/>
    </location>
</feature>
<evidence type="ECO:0000313" key="5">
    <source>
        <dbReference type="Proteomes" id="UP000315677"/>
    </source>
</evidence>
<feature type="region of interest" description="Disordered" evidence="2">
    <location>
        <begin position="1495"/>
        <end position="1526"/>
    </location>
</feature>
<feature type="compositionally biased region" description="Basic and acidic residues" evidence="2">
    <location>
        <begin position="1791"/>
        <end position="1806"/>
    </location>
</feature>
<dbReference type="SUPFAM" id="SSF52540">
    <property type="entry name" value="P-loop containing nucleoside triphosphate hydrolases"/>
    <property type="match status" value="2"/>
</dbReference>
<dbReference type="Pfam" id="PF08751">
    <property type="entry name" value="TrwC"/>
    <property type="match status" value="1"/>
</dbReference>
<dbReference type="SUPFAM" id="SSF55464">
    <property type="entry name" value="Origin of replication-binding domain, RBD-like"/>
    <property type="match status" value="1"/>
</dbReference>
<keyword evidence="1" id="KW-0175">Coiled coil</keyword>
<feature type="region of interest" description="Disordered" evidence="2">
    <location>
        <begin position="1254"/>
        <end position="1276"/>
    </location>
</feature>
<name>A0A543CX57_9PSEU</name>
<reference evidence="4 5" key="1">
    <citation type="submission" date="2019-06" db="EMBL/GenBank/DDBJ databases">
        <title>Sequencing the genomes of 1000 actinobacteria strains.</title>
        <authorList>
            <person name="Klenk H.-P."/>
        </authorList>
    </citation>
    <scope>NUCLEOTIDE SEQUENCE [LARGE SCALE GENOMIC DNA]</scope>
    <source>
        <strain evidence="4 5">DSM 45301</strain>
    </source>
</reference>
<keyword evidence="5" id="KW-1185">Reference proteome</keyword>
<feature type="domain" description="TrwC relaxase" evidence="3">
    <location>
        <begin position="33"/>
        <end position="427"/>
    </location>
</feature>
<dbReference type="Proteomes" id="UP000315677">
    <property type="component" value="Unassembled WGS sequence"/>
</dbReference>
<dbReference type="Pfam" id="PF13604">
    <property type="entry name" value="AAA_30"/>
    <property type="match status" value="1"/>
</dbReference>
<dbReference type="Gene3D" id="3.40.50.300">
    <property type="entry name" value="P-loop containing nucleotide triphosphate hydrolases"/>
    <property type="match status" value="2"/>
</dbReference>
<feature type="region of interest" description="Disordered" evidence="2">
    <location>
        <begin position="442"/>
        <end position="482"/>
    </location>
</feature>